<evidence type="ECO:0000256" key="5">
    <source>
        <dbReference type="ARBA" id="ARBA00023136"/>
    </source>
</evidence>
<name>A0A259TZ52_9BACT</name>
<evidence type="ECO:0000313" key="8">
    <source>
        <dbReference type="EMBL" id="OZC03039.1"/>
    </source>
</evidence>
<dbReference type="GO" id="GO:0005886">
    <property type="term" value="C:plasma membrane"/>
    <property type="evidence" value="ECO:0007669"/>
    <property type="project" value="UniProtKB-SubCell"/>
</dbReference>
<feature type="domain" description="Glycosyltransferase 2-like" evidence="7">
    <location>
        <begin position="25"/>
        <end position="130"/>
    </location>
</feature>
<organism evidence="8 9">
    <name type="scientific">Rubricoccus marinus</name>
    <dbReference type="NCBI Taxonomy" id="716817"/>
    <lineage>
        <taxon>Bacteria</taxon>
        <taxon>Pseudomonadati</taxon>
        <taxon>Rhodothermota</taxon>
        <taxon>Rhodothermia</taxon>
        <taxon>Rhodothermales</taxon>
        <taxon>Rubricoccaceae</taxon>
        <taxon>Rubricoccus</taxon>
    </lineage>
</organism>
<keyword evidence="4" id="KW-0808">Transferase</keyword>
<dbReference type="OrthoDB" id="9810303at2"/>
<accession>A0A259TZ52</accession>
<comment type="caution">
    <text evidence="8">The sequence shown here is derived from an EMBL/GenBank/DDBJ whole genome shotgun (WGS) entry which is preliminary data.</text>
</comment>
<keyword evidence="5" id="KW-0472">Membrane</keyword>
<dbReference type="EMBL" id="MQWB01000001">
    <property type="protein sequence ID" value="OZC03039.1"/>
    <property type="molecule type" value="Genomic_DNA"/>
</dbReference>
<dbReference type="InterPro" id="IPR001173">
    <property type="entry name" value="Glyco_trans_2-like"/>
</dbReference>
<evidence type="ECO:0000256" key="2">
    <source>
        <dbReference type="ARBA" id="ARBA00022475"/>
    </source>
</evidence>
<evidence type="ECO:0000256" key="6">
    <source>
        <dbReference type="SAM" id="MobiDB-lite"/>
    </source>
</evidence>
<dbReference type="PANTHER" id="PTHR43646:SF2">
    <property type="entry name" value="GLYCOSYLTRANSFERASE 2-LIKE DOMAIN-CONTAINING PROTEIN"/>
    <property type="match status" value="1"/>
</dbReference>
<gene>
    <name evidence="8" type="ORF">BSZ36_08695</name>
</gene>
<reference evidence="8 9" key="1">
    <citation type="submission" date="2016-11" db="EMBL/GenBank/DDBJ databases">
        <title>Study of marine rhodopsin-containing bacteria.</title>
        <authorList>
            <person name="Yoshizawa S."/>
            <person name="Kumagai Y."/>
            <person name="Kogure K."/>
        </authorList>
    </citation>
    <scope>NUCLEOTIDE SEQUENCE [LARGE SCALE GENOMIC DNA]</scope>
    <source>
        <strain evidence="8 9">SG-29</strain>
    </source>
</reference>
<dbReference type="InParanoid" id="A0A259TZ52"/>
<evidence type="ECO:0000256" key="1">
    <source>
        <dbReference type="ARBA" id="ARBA00004236"/>
    </source>
</evidence>
<evidence type="ECO:0000256" key="4">
    <source>
        <dbReference type="ARBA" id="ARBA00022679"/>
    </source>
</evidence>
<evidence type="ECO:0000256" key="3">
    <source>
        <dbReference type="ARBA" id="ARBA00022676"/>
    </source>
</evidence>
<comment type="subcellular location">
    <subcellularLocation>
        <location evidence="1">Cell membrane</location>
    </subcellularLocation>
</comment>
<dbReference type="InterPro" id="IPR029044">
    <property type="entry name" value="Nucleotide-diphossugar_trans"/>
</dbReference>
<dbReference type="Pfam" id="PF00535">
    <property type="entry name" value="Glycos_transf_2"/>
    <property type="match status" value="1"/>
</dbReference>
<dbReference type="SUPFAM" id="SSF53448">
    <property type="entry name" value="Nucleotide-diphospho-sugar transferases"/>
    <property type="match status" value="1"/>
</dbReference>
<dbReference type="Proteomes" id="UP000216446">
    <property type="component" value="Unassembled WGS sequence"/>
</dbReference>
<evidence type="ECO:0000313" key="9">
    <source>
        <dbReference type="Proteomes" id="UP000216446"/>
    </source>
</evidence>
<protein>
    <recommendedName>
        <fullName evidence="7">Glycosyltransferase 2-like domain-containing protein</fullName>
    </recommendedName>
</protein>
<evidence type="ECO:0000259" key="7">
    <source>
        <dbReference type="Pfam" id="PF00535"/>
    </source>
</evidence>
<dbReference type="AlphaFoldDB" id="A0A259TZ52"/>
<keyword evidence="9" id="KW-1185">Reference proteome</keyword>
<dbReference type="Gene3D" id="3.90.550.10">
    <property type="entry name" value="Spore Coat Polysaccharide Biosynthesis Protein SpsA, Chain A"/>
    <property type="match status" value="1"/>
</dbReference>
<keyword evidence="2" id="KW-1003">Cell membrane</keyword>
<dbReference type="RefSeq" id="WP_094547930.1">
    <property type="nucleotide sequence ID" value="NZ_MQWB01000001.1"/>
</dbReference>
<dbReference type="GO" id="GO:0016757">
    <property type="term" value="F:glycosyltransferase activity"/>
    <property type="evidence" value="ECO:0007669"/>
    <property type="project" value="UniProtKB-KW"/>
</dbReference>
<dbReference type="PANTHER" id="PTHR43646">
    <property type="entry name" value="GLYCOSYLTRANSFERASE"/>
    <property type="match status" value="1"/>
</dbReference>
<proteinExistence type="predicted"/>
<feature type="region of interest" description="Disordered" evidence="6">
    <location>
        <begin position="1"/>
        <end position="22"/>
    </location>
</feature>
<sequence>MPSSATTIAAPDAARSASPPAPRVSVVVPTLNEETTLATLLRPLREHASGLDVEIIVSDGGSTDGTLAIALSLADRVVVHDAAHRQTIAAGRNAGAHEALAEAGDVLLFLNADIGLPEDLPLFIREVTAAARTHGAATCRVIVDPQEARPMERVVLGACNALYWGINTLRIVGMGRGEVHAVRRDVFEAVGGYREHLAAGEDFDLFKRVLRHPGARVAFLWRHIVHESPRRYRQRGLFRTMGAWALNATWVALGDRSRSTEWEVVR</sequence>
<keyword evidence="3" id="KW-0328">Glycosyltransferase</keyword>